<name>A0ABU3N1L9_9SPHN</name>
<dbReference type="CDD" id="cd08432">
    <property type="entry name" value="PBP2_GcdR_TrpI_HvrB_AmpR_like"/>
    <property type="match status" value="1"/>
</dbReference>
<dbReference type="PANTHER" id="PTHR30537:SF26">
    <property type="entry name" value="GLYCINE CLEAVAGE SYSTEM TRANSCRIPTIONAL ACTIVATOR"/>
    <property type="match status" value="1"/>
</dbReference>
<evidence type="ECO:0000259" key="2">
    <source>
        <dbReference type="Pfam" id="PF03466"/>
    </source>
</evidence>
<dbReference type="SUPFAM" id="SSF53850">
    <property type="entry name" value="Periplasmic binding protein-like II"/>
    <property type="match status" value="1"/>
</dbReference>
<dbReference type="EMBL" id="JALMLT010000001">
    <property type="protein sequence ID" value="MDT8757749.1"/>
    <property type="molecule type" value="Genomic_DNA"/>
</dbReference>
<evidence type="ECO:0000313" key="3">
    <source>
        <dbReference type="EMBL" id="MDT8757749.1"/>
    </source>
</evidence>
<dbReference type="Pfam" id="PF03466">
    <property type="entry name" value="LysR_substrate"/>
    <property type="match status" value="1"/>
</dbReference>
<gene>
    <name evidence="3" type="ORF">MZO42_03485</name>
</gene>
<proteinExistence type="inferred from homology"/>
<dbReference type="InterPro" id="IPR058163">
    <property type="entry name" value="LysR-type_TF_proteobact-type"/>
</dbReference>
<comment type="similarity">
    <text evidence="1">Belongs to the LysR transcriptional regulatory family.</text>
</comment>
<dbReference type="PANTHER" id="PTHR30537">
    <property type="entry name" value="HTH-TYPE TRANSCRIPTIONAL REGULATOR"/>
    <property type="match status" value="1"/>
</dbReference>
<evidence type="ECO:0000256" key="1">
    <source>
        <dbReference type="ARBA" id="ARBA00009437"/>
    </source>
</evidence>
<dbReference type="Gene3D" id="3.40.190.10">
    <property type="entry name" value="Periplasmic binding protein-like II"/>
    <property type="match status" value="2"/>
</dbReference>
<feature type="domain" description="LysR substrate-binding" evidence="2">
    <location>
        <begin position="31"/>
        <end position="223"/>
    </location>
</feature>
<comment type="caution">
    <text evidence="3">The sequence shown here is derived from an EMBL/GenBank/DDBJ whole genome shotgun (WGS) entry which is preliminary data.</text>
</comment>
<accession>A0ABU3N1L9</accession>
<protein>
    <submittedName>
        <fullName evidence="3">LysR substrate-binding domain-containing protein</fullName>
    </submittedName>
</protein>
<reference evidence="3" key="1">
    <citation type="submission" date="2022-04" db="EMBL/GenBank/DDBJ databases">
        <title>Tomato heritable bacteria conferring resistance against bacterial wilt.</title>
        <authorList>
            <person name="Yin J."/>
        </authorList>
    </citation>
    <scope>NUCLEOTIDE SEQUENCE</scope>
    <source>
        <strain evidence="3">Cra20</strain>
    </source>
</reference>
<organism evidence="3">
    <name type="scientific">Sphingomonas psychrotolerans</name>
    <dbReference type="NCBI Taxonomy" id="1327635"/>
    <lineage>
        <taxon>Bacteria</taxon>
        <taxon>Pseudomonadati</taxon>
        <taxon>Pseudomonadota</taxon>
        <taxon>Alphaproteobacteria</taxon>
        <taxon>Sphingomonadales</taxon>
        <taxon>Sphingomonadaceae</taxon>
        <taxon>Sphingomonas</taxon>
    </lineage>
</organism>
<sequence>MTEAGQRLADRVGEALAQLAAAVADCANPDVIRISAAPTFASRWLAPRLTNFTEAHGLGVALDSAIDLRPAGSFDVAVRSGTGNWKGFSATKLFPVERTPLYNPKRYRPERMEEPVDLLNCRLIESDDWPLWFNAIGLRSPTVGSSGSGARYPTQDLAGTAAIEGGGLALLSPRLFENCLLAGELIQPFDIVVRGPEAYWLLVAEQEARPSILAFRDWLVRACAASRSGDRTGGS</sequence>
<dbReference type="InterPro" id="IPR005119">
    <property type="entry name" value="LysR_subst-bd"/>
</dbReference>